<protein>
    <submittedName>
        <fullName evidence="2">Uncharacterized protein</fullName>
    </submittedName>
</protein>
<name>A0AAE1TPN2_9EUCA</name>
<sequence length="378" mass="38439">MVRKREWQDGGVGPFTSGQTTTTQQQQQRTSSEGEEDIGVGLVVPSAVGGGGGLSWGEAIQLTSLLQDPLQTQLLLQAVNRMNSERLDIGGLVGGLGGPTGGIGGPTGGIGGIGGPTGGYGPTGGIGGIGGPIGGLGVLGGIGGPVRGIGGPVGGIGGSVGGLGGNSWVSRVGEVMDGVSQQLPSIHKAVTTMSFIAFGVFITNLLVQALANSTSLENFIGREETKQGVVGAVVRLGLTGGGGGRGDVDVVGECGRRVLCHAHRTNPTLPYLPYWTLGASWLSGDGNMPHLLENLRAEVGGQGGRTCAALYPSCPDTPDLLALMQEVEDTQTERGDTQTERGDTQTERGDTQTERGDTQTERGDTQTERGDTQESKGL</sequence>
<dbReference type="EMBL" id="JAWZYT010004569">
    <property type="protein sequence ID" value="KAK4293358.1"/>
    <property type="molecule type" value="Genomic_DNA"/>
</dbReference>
<proteinExistence type="predicted"/>
<evidence type="ECO:0000313" key="2">
    <source>
        <dbReference type="EMBL" id="KAK4293358.1"/>
    </source>
</evidence>
<feature type="region of interest" description="Disordered" evidence="1">
    <location>
        <begin position="1"/>
        <end position="38"/>
    </location>
</feature>
<feature type="compositionally biased region" description="Basic and acidic residues" evidence="1">
    <location>
        <begin position="331"/>
        <end position="378"/>
    </location>
</feature>
<organism evidence="2 3">
    <name type="scientific">Petrolisthes manimaculis</name>
    <dbReference type="NCBI Taxonomy" id="1843537"/>
    <lineage>
        <taxon>Eukaryota</taxon>
        <taxon>Metazoa</taxon>
        <taxon>Ecdysozoa</taxon>
        <taxon>Arthropoda</taxon>
        <taxon>Crustacea</taxon>
        <taxon>Multicrustacea</taxon>
        <taxon>Malacostraca</taxon>
        <taxon>Eumalacostraca</taxon>
        <taxon>Eucarida</taxon>
        <taxon>Decapoda</taxon>
        <taxon>Pleocyemata</taxon>
        <taxon>Anomura</taxon>
        <taxon>Galatheoidea</taxon>
        <taxon>Porcellanidae</taxon>
        <taxon>Petrolisthes</taxon>
    </lineage>
</organism>
<gene>
    <name evidence="2" type="ORF">Pmani_033935</name>
</gene>
<dbReference type="Proteomes" id="UP001292094">
    <property type="component" value="Unassembled WGS sequence"/>
</dbReference>
<accession>A0AAE1TPN2</accession>
<keyword evidence="3" id="KW-1185">Reference proteome</keyword>
<comment type="caution">
    <text evidence="2">The sequence shown here is derived from an EMBL/GenBank/DDBJ whole genome shotgun (WGS) entry which is preliminary data.</text>
</comment>
<feature type="region of interest" description="Disordered" evidence="1">
    <location>
        <begin position="329"/>
        <end position="378"/>
    </location>
</feature>
<feature type="compositionally biased region" description="Low complexity" evidence="1">
    <location>
        <begin position="16"/>
        <end position="31"/>
    </location>
</feature>
<evidence type="ECO:0000313" key="3">
    <source>
        <dbReference type="Proteomes" id="UP001292094"/>
    </source>
</evidence>
<evidence type="ECO:0000256" key="1">
    <source>
        <dbReference type="SAM" id="MobiDB-lite"/>
    </source>
</evidence>
<dbReference type="AlphaFoldDB" id="A0AAE1TPN2"/>
<reference evidence="2" key="1">
    <citation type="submission" date="2023-11" db="EMBL/GenBank/DDBJ databases">
        <title>Genome assemblies of two species of porcelain crab, Petrolisthes cinctipes and Petrolisthes manimaculis (Anomura: Porcellanidae).</title>
        <authorList>
            <person name="Angst P."/>
        </authorList>
    </citation>
    <scope>NUCLEOTIDE SEQUENCE</scope>
    <source>
        <strain evidence="2">PB745_02</strain>
        <tissue evidence="2">Gill</tissue>
    </source>
</reference>